<evidence type="ECO:0008006" key="3">
    <source>
        <dbReference type="Google" id="ProtNLM"/>
    </source>
</evidence>
<gene>
    <name evidence="1" type="ORF">HMPREF1705_04695</name>
</gene>
<reference evidence="2" key="1">
    <citation type="submission" date="2012-09" db="EMBL/GenBank/DDBJ databases">
        <authorList>
            <person name="Weinstock G."/>
            <person name="Sodergren E."/>
            <person name="Clifton S."/>
            <person name="Fulton L."/>
            <person name="Fulton B."/>
            <person name="Courtney L."/>
            <person name="Fronick C."/>
            <person name="Harrison M."/>
            <person name="Strong C."/>
            <person name="Farmer C."/>
            <person name="Delehaunty K."/>
            <person name="Markovic C."/>
            <person name="Hall O."/>
            <person name="Minx P."/>
            <person name="Tomlinson C."/>
            <person name="Mitreva M."/>
            <person name="Nelson J."/>
            <person name="Hou S."/>
            <person name="Wollam A."/>
            <person name="Pepin K.H."/>
            <person name="Johnson M."/>
            <person name="Bhonagiri V."/>
            <person name="Nash W.E."/>
            <person name="Suruliraj S."/>
            <person name="Warren W."/>
            <person name="Chinwalla A."/>
            <person name="Mardis E.R."/>
            <person name="Wilson R.K."/>
        </authorList>
    </citation>
    <scope>NUCLEOTIDE SEQUENCE [LARGE SCALE GENOMIC DNA]</scope>
    <source>
        <strain evidence="2">OS1</strain>
    </source>
</reference>
<comment type="caution">
    <text evidence="1">The sequence shown here is derived from an EMBL/GenBank/DDBJ whole genome shotgun (WGS) entry which is preliminary data.</text>
</comment>
<keyword evidence="2" id="KW-1185">Reference proteome</keyword>
<protein>
    <recommendedName>
        <fullName evidence="3">DUF3800 domain-containing protein</fullName>
    </recommendedName>
</protein>
<organism evidence="1 2">
    <name type="scientific">Acetomicrobium hydrogeniformans ATCC BAA-1850</name>
    <dbReference type="NCBI Taxonomy" id="592015"/>
    <lineage>
        <taxon>Bacteria</taxon>
        <taxon>Thermotogati</taxon>
        <taxon>Synergistota</taxon>
        <taxon>Synergistia</taxon>
        <taxon>Synergistales</taxon>
        <taxon>Acetomicrobiaceae</taxon>
        <taxon>Acetomicrobium</taxon>
    </lineage>
</organism>
<proteinExistence type="predicted"/>
<name>A0A0T5XCI5_9BACT</name>
<dbReference type="AlphaFoldDB" id="A0A0T5XCI5"/>
<dbReference type="EMBL" id="ACJX03000001">
    <property type="protein sequence ID" value="KRT36063.1"/>
    <property type="molecule type" value="Genomic_DNA"/>
</dbReference>
<evidence type="ECO:0000313" key="1">
    <source>
        <dbReference type="EMBL" id="KRT36063.1"/>
    </source>
</evidence>
<evidence type="ECO:0000313" key="2">
    <source>
        <dbReference type="Proteomes" id="UP000005273"/>
    </source>
</evidence>
<sequence>MKILFLDESGDTNLRNVDPAYPVFVLAERAPIICPRDKSFLVLIGN</sequence>
<accession>A0A0T5XCI5</accession>
<dbReference type="Proteomes" id="UP000005273">
    <property type="component" value="Unassembled WGS sequence"/>
</dbReference>
<dbReference type="STRING" id="592015.HMPREF1705_04695"/>